<feature type="coiled-coil region" evidence="1">
    <location>
        <begin position="44"/>
        <end position="71"/>
    </location>
</feature>
<name>A0ABT5F8U5_9GAMM</name>
<evidence type="ECO:0000313" key="3">
    <source>
        <dbReference type="Proteomes" id="UP001528411"/>
    </source>
</evidence>
<keyword evidence="3" id="KW-1185">Reference proteome</keyword>
<dbReference type="EMBL" id="JAQOMS010000002">
    <property type="protein sequence ID" value="MDC2887948.1"/>
    <property type="molecule type" value="Genomic_DNA"/>
</dbReference>
<proteinExistence type="predicted"/>
<dbReference type="NCBIfam" id="TIGR03806">
    <property type="entry name" value="chp_HNE_0200"/>
    <property type="match status" value="1"/>
</dbReference>
<dbReference type="RefSeq" id="WP_272179701.1">
    <property type="nucleotide sequence ID" value="NZ_JAQOMS010000002.1"/>
</dbReference>
<dbReference type="InterPro" id="IPR022269">
    <property type="entry name" value="SO_2930-like_C"/>
</dbReference>
<dbReference type="Proteomes" id="UP001528411">
    <property type="component" value="Unassembled WGS sequence"/>
</dbReference>
<protein>
    <recommendedName>
        <fullName evidence="4">Repeat protein (TIGR03806 family)</fullName>
    </recommendedName>
</protein>
<reference evidence="2 3" key="1">
    <citation type="submission" date="2023-01" db="EMBL/GenBank/DDBJ databases">
        <title>Psychrosphaera sp. nov., isolated from marine algae.</title>
        <authorList>
            <person name="Bayburt H."/>
            <person name="Choi B.J."/>
            <person name="Kim J.M."/>
            <person name="Choi D.G."/>
            <person name="Jeon C.O."/>
        </authorList>
    </citation>
    <scope>NUCLEOTIDE SEQUENCE [LARGE SCALE GENOMIC DNA]</scope>
    <source>
        <strain evidence="2 3">G1-22</strain>
    </source>
</reference>
<evidence type="ECO:0008006" key="4">
    <source>
        <dbReference type="Google" id="ProtNLM"/>
    </source>
</evidence>
<comment type="caution">
    <text evidence="2">The sequence shown here is derived from an EMBL/GenBank/DDBJ whole genome shotgun (WGS) entry which is preliminary data.</text>
</comment>
<evidence type="ECO:0000313" key="2">
    <source>
        <dbReference type="EMBL" id="MDC2887948.1"/>
    </source>
</evidence>
<organism evidence="2 3">
    <name type="scientific">Psychrosphaera algicola</name>
    <dbReference type="NCBI Taxonomy" id="3023714"/>
    <lineage>
        <taxon>Bacteria</taxon>
        <taxon>Pseudomonadati</taxon>
        <taxon>Pseudomonadota</taxon>
        <taxon>Gammaproteobacteria</taxon>
        <taxon>Alteromonadales</taxon>
        <taxon>Pseudoalteromonadaceae</taxon>
        <taxon>Psychrosphaera</taxon>
    </lineage>
</organism>
<evidence type="ECO:0000256" key="1">
    <source>
        <dbReference type="SAM" id="Coils"/>
    </source>
</evidence>
<accession>A0ABT5F8U5</accession>
<keyword evidence="1" id="KW-0175">Coiled coil</keyword>
<sequence>MKKSHLIFYIIMCFCLFSCGETSKTTPPEDVVDVPKDDDSTDIVVDENDDKNDDENAVETLEEKLARLALASPADCQQDSTSVNWDALSHADCNLLSQYKLFKNIKQPQYDANGAGQYYQLSAELFSDYASKYRFVFLPENSQMTYSFDDAFEMPLGTVLVKTFAMPFDTAIRGAEHERLIETRLLIKRTDGWVALPFKWTDDGEDAILTKYGALVDVVMTNAQQTIDFRYEIPSKTTCKNCHQKETDTNELVFLPIGLKARFLNWPLANQSETQLRNMQINGLLSGDETNIAATNTVPKFPVTDLELDQAAKGYLDVNCAHCHQDGGFGGISGLRLEYWRDATSIKHGICKKPPGYDGGLNHLSYDIVLRNAEQSILPYRMSVTTAKDIMPPIGRHSVHLEGIKLINDWINRMPIVSCNN</sequence>
<gene>
    <name evidence="2" type="ORF">PN838_02770</name>
</gene>